<keyword evidence="1" id="KW-0560">Oxidoreductase</keyword>
<dbReference type="InterPro" id="IPR050463">
    <property type="entry name" value="Gfo/Idh/MocA_oxidrdct_glycsds"/>
</dbReference>
<evidence type="ECO:0000256" key="1">
    <source>
        <dbReference type="ARBA" id="ARBA00023002"/>
    </source>
</evidence>
<dbReference type="Pfam" id="PF01408">
    <property type="entry name" value="GFO_IDH_MocA"/>
    <property type="match status" value="1"/>
</dbReference>
<feature type="transmembrane region" description="Helical" evidence="2">
    <location>
        <begin position="180"/>
        <end position="203"/>
    </location>
</feature>
<feature type="domain" description="GFO/IDH/MocA-like oxidoreductase" evidence="4">
    <location>
        <begin position="129"/>
        <end position="263"/>
    </location>
</feature>
<evidence type="ECO:0000259" key="4">
    <source>
        <dbReference type="Pfam" id="PF22725"/>
    </source>
</evidence>
<dbReference type="InterPro" id="IPR036291">
    <property type="entry name" value="NAD(P)-bd_dom_sf"/>
</dbReference>
<proteinExistence type="predicted"/>
<evidence type="ECO:0000259" key="3">
    <source>
        <dbReference type="Pfam" id="PF01408"/>
    </source>
</evidence>
<dbReference type="PANTHER" id="PTHR43818:SF11">
    <property type="entry name" value="BCDNA.GH03377"/>
    <property type="match status" value="1"/>
</dbReference>
<sequence length="366" mass="39781">MIKVGIIGCGSISDIYLQNLTHMFRNVEVYAVADLIEDRAIEAANKYNVPHVMTTEDLLSSPDIGIVVNLTTPQEHFHLCKQALLNGKHIYVEKPLSLSTEQGDELVALAAEKQLLLGSAPDTFLGAGIQTCRKLIDDGYIGKPVAATAFMVCHGHESWHPDPEFYYQHGGGPMLDMGPYYLTALVTLLGPAATVCGMTGAAFKERKITSDKKFGQIIPVEVATHVAGNIEFQSGAIASIITSFDVWSSTLPRIEIYGETGTLIVPDPNTFGGPIMYRPAGAEEFKEFPLVYSYGENSRGIGVADMAYCIEQGGKPRANGELANHVLEMMHAFQTSSDTKQYVTLKTSCDQPKPVAMGLTQGEFRN</sequence>
<dbReference type="Pfam" id="PF22725">
    <property type="entry name" value="GFO_IDH_MocA_C3"/>
    <property type="match status" value="1"/>
</dbReference>
<dbReference type="RefSeq" id="WP_210091338.1">
    <property type="nucleotide sequence ID" value="NZ_JAGGKG010000034.1"/>
</dbReference>
<dbReference type="PANTHER" id="PTHR43818">
    <property type="entry name" value="BCDNA.GH03377"/>
    <property type="match status" value="1"/>
</dbReference>
<dbReference type="Gene3D" id="3.30.360.10">
    <property type="entry name" value="Dihydrodipicolinate Reductase, domain 2"/>
    <property type="match status" value="1"/>
</dbReference>
<dbReference type="SUPFAM" id="SSF55347">
    <property type="entry name" value="Glyceraldehyde-3-phosphate dehydrogenase-like, C-terminal domain"/>
    <property type="match status" value="1"/>
</dbReference>
<keyword evidence="6" id="KW-1185">Reference proteome</keyword>
<dbReference type="Gene3D" id="3.40.50.720">
    <property type="entry name" value="NAD(P)-binding Rossmann-like Domain"/>
    <property type="match status" value="1"/>
</dbReference>
<organism evidence="5 6">
    <name type="scientific">Paenibacillus turicensis</name>
    <dbReference type="NCBI Taxonomy" id="160487"/>
    <lineage>
        <taxon>Bacteria</taxon>
        <taxon>Bacillati</taxon>
        <taxon>Bacillota</taxon>
        <taxon>Bacilli</taxon>
        <taxon>Bacillales</taxon>
        <taxon>Paenibacillaceae</taxon>
        <taxon>Paenibacillus</taxon>
    </lineage>
</organism>
<name>A0ABS4FYW6_9BACL</name>
<accession>A0ABS4FYW6</accession>
<protein>
    <submittedName>
        <fullName evidence="5">Dehydrogenase</fullName>
    </submittedName>
</protein>
<dbReference type="EMBL" id="JAGGKG010000034">
    <property type="protein sequence ID" value="MBP1907766.1"/>
    <property type="molecule type" value="Genomic_DNA"/>
</dbReference>
<dbReference type="SUPFAM" id="SSF51735">
    <property type="entry name" value="NAD(P)-binding Rossmann-fold domains"/>
    <property type="match status" value="1"/>
</dbReference>
<keyword evidence="2" id="KW-1133">Transmembrane helix</keyword>
<dbReference type="Proteomes" id="UP001519272">
    <property type="component" value="Unassembled WGS sequence"/>
</dbReference>
<evidence type="ECO:0000313" key="5">
    <source>
        <dbReference type="EMBL" id="MBP1907766.1"/>
    </source>
</evidence>
<evidence type="ECO:0000313" key="6">
    <source>
        <dbReference type="Proteomes" id="UP001519272"/>
    </source>
</evidence>
<evidence type="ECO:0000256" key="2">
    <source>
        <dbReference type="SAM" id="Phobius"/>
    </source>
</evidence>
<reference evidence="5 6" key="1">
    <citation type="submission" date="2021-03" db="EMBL/GenBank/DDBJ databases">
        <title>Genomic Encyclopedia of Type Strains, Phase IV (KMG-IV): sequencing the most valuable type-strain genomes for metagenomic binning, comparative biology and taxonomic classification.</title>
        <authorList>
            <person name="Goeker M."/>
        </authorList>
    </citation>
    <scope>NUCLEOTIDE SEQUENCE [LARGE SCALE GENOMIC DNA]</scope>
    <source>
        <strain evidence="5 6">DSM 14349</strain>
    </source>
</reference>
<keyword evidence="2" id="KW-0812">Transmembrane</keyword>
<dbReference type="InterPro" id="IPR000683">
    <property type="entry name" value="Gfo/Idh/MocA-like_OxRdtase_N"/>
</dbReference>
<keyword evidence="2" id="KW-0472">Membrane</keyword>
<comment type="caution">
    <text evidence="5">The sequence shown here is derived from an EMBL/GenBank/DDBJ whole genome shotgun (WGS) entry which is preliminary data.</text>
</comment>
<gene>
    <name evidence="5" type="ORF">J2Z32_004447</name>
</gene>
<dbReference type="InterPro" id="IPR055170">
    <property type="entry name" value="GFO_IDH_MocA-like_dom"/>
</dbReference>
<feature type="domain" description="Gfo/Idh/MocA-like oxidoreductase N-terminal" evidence="3">
    <location>
        <begin position="2"/>
        <end position="117"/>
    </location>
</feature>